<organism evidence="1 2">
    <name type="scientific">Candidatus Kaiserbacteria bacterium RIFCSPHIGHO2_01_FULL_55_17</name>
    <dbReference type="NCBI Taxonomy" id="1798484"/>
    <lineage>
        <taxon>Bacteria</taxon>
        <taxon>Candidatus Kaiseribacteriota</taxon>
    </lineage>
</organism>
<name>A0A1F6D820_9BACT</name>
<evidence type="ECO:0000313" key="2">
    <source>
        <dbReference type="Proteomes" id="UP000177958"/>
    </source>
</evidence>
<gene>
    <name evidence="1" type="ORF">A2853_01785</name>
</gene>
<dbReference type="Gene3D" id="3.90.20.10">
    <property type="match status" value="1"/>
</dbReference>
<dbReference type="EMBL" id="MFKX01000021">
    <property type="protein sequence ID" value="OGG57578.1"/>
    <property type="molecule type" value="Genomic_DNA"/>
</dbReference>
<protein>
    <submittedName>
        <fullName evidence="1">Uncharacterized protein</fullName>
    </submittedName>
</protein>
<accession>A0A1F6D820</accession>
<proteinExistence type="predicted"/>
<comment type="caution">
    <text evidence="1">The sequence shown here is derived from an EMBL/GenBank/DDBJ whole genome shotgun (WGS) entry which is preliminary data.</text>
</comment>
<dbReference type="Proteomes" id="UP000177958">
    <property type="component" value="Unassembled WGS sequence"/>
</dbReference>
<evidence type="ECO:0000313" key="1">
    <source>
        <dbReference type="EMBL" id="OGG57578.1"/>
    </source>
</evidence>
<dbReference type="AlphaFoldDB" id="A0A1F6D820"/>
<reference evidence="1 2" key="1">
    <citation type="journal article" date="2016" name="Nat. Commun.">
        <title>Thousands of microbial genomes shed light on interconnected biogeochemical processes in an aquifer system.</title>
        <authorList>
            <person name="Anantharaman K."/>
            <person name="Brown C.T."/>
            <person name="Hug L.A."/>
            <person name="Sharon I."/>
            <person name="Castelle C.J."/>
            <person name="Probst A.J."/>
            <person name="Thomas B.C."/>
            <person name="Singh A."/>
            <person name="Wilkins M.J."/>
            <person name="Karaoz U."/>
            <person name="Brodie E.L."/>
            <person name="Williams K.H."/>
            <person name="Hubbard S.S."/>
            <person name="Banfield J.F."/>
        </authorList>
    </citation>
    <scope>NUCLEOTIDE SEQUENCE [LARGE SCALE GENOMIC DNA]</scope>
</reference>
<sequence length="109" mass="12555">MAKKRSSGRQLASTRLEKQIAGLPAKIDKLTTLVQEEFHSMYERQTSLERRIGMADERISDLADRTNIIRKEINEGFARVERRMDTVIQPQLDTHATRIKKLEGAVFSK</sequence>